<dbReference type="AlphaFoldDB" id="A0A1M6GJD0"/>
<dbReference type="Proteomes" id="UP000184225">
    <property type="component" value="Unassembled WGS sequence"/>
</dbReference>
<reference evidence="2 3" key="1">
    <citation type="submission" date="2016-11" db="EMBL/GenBank/DDBJ databases">
        <authorList>
            <person name="Jaros S."/>
            <person name="Januszkiewicz K."/>
            <person name="Wedrychowicz H."/>
        </authorList>
    </citation>
    <scope>NUCLEOTIDE SEQUENCE [LARGE SCALE GENOMIC DNA]</scope>
    <source>
        <strain evidence="2 3">DSM 21425</strain>
    </source>
</reference>
<feature type="transmembrane region" description="Helical" evidence="1">
    <location>
        <begin position="198"/>
        <end position="215"/>
    </location>
</feature>
<evidence type="ECO:0000313" key="2">
    <source>
        <dbReference type="EMBL" id="SHJ09990.1"/>
    </source>
</evidence>
<keyword evidence="1" id="KW-0472">Membrane</keyword>
<gene>
    <name evidence="2" type="ORF">SAMN04488096_10867</name>
</gene>
<accession>A0A1M6GJD0</accession>
<name>A0A1M6GJD0_9FLAO</name>
<keyword evidence="1" id="KW-0812">Transmembrane</keyword>
<dbReference type="RefSeq" id="WP_073152507.1">
    <property type="nucleotide sequence ID" value="NZ_FQYY01000008.1"/>
</dbReference>
<feature type="transmembrane region" description="Helical" evidence="1">
    <location>
        <begin position="156"/>
        <end position="186"/>
    </location>
</feature>
<proteinExistence type="predicted"/>
<feature type="transmembrane region" description="Helical" evidence="1">
    <location>
        <begin position="411"/>
        <end position="431"/>
    </location>
</feature>
<keyword evidence="3" id="KW-1185">Reference proteome</keyword>
<feature type="transmembrane region" description="Helical" evidence="1">
    <location>
        <begin position="381"/>
        <end position="399"/>
    </location>
</feature>
<evidence type="ECO:0000256" key="1">
    <source>
        <dbReference type="SAM" id="Phobius"/>
    </source>
</evidence>
<feature type="transmembrane region" description="Helical" evidence="1">
    <location>
        <begin position="351"/>
        <end position="369"/>
    </location>
</feature>
<feature type="transmembrane region" description="Helical" evidence="1">
    <location>
        <begin position="105"/>
        <end position="136"/>
    </location>
</feature>
<protein>
    <recommendedName>
        <fullName evidence="4">Dolichyl-phosphate-mannose-protein mannosyltransferase</fullName>
    </recommendedName>
</protein>
<evidence type="ECO:0000313" key="3">
    <source>
        <dbReference type="Proteomes" id="UP000184225"/>
    </source>
</evidence>
<sequence>MLIIKDRNIHFIVALGVLLRLIIFALFYNHIAEYPDSSDYYILAEHIKNFSLKGYNGWRSPGYSLFLLLAGGKLRGIIVLQNLLGIIASVLWYRTLLHLKIPRKISFYITFLMITFLHVIFYESAILTESITLFFLSWVVYLLSKYSVYKFSFLKVLYLSAVLAILVIIKPFYIYLPFLIFGMWLLKGFHLKKNLGKLLLIYILPLFVYFGWSYANKLNTGYFVSTTFLGLNMAQNCVHFAEKGPKQYNWIIEPYVVYREKSIDENRDVAMSIWYAYHQGAFKYKNLSFPDLSNEFGEYAKATIYNNPRDYIKQVVFNSWLNFWEPSIFWKYDEIKPGKKLFLILWYLQKSILYFYRIIFICLIPYYIYRFVVDKKVKKDTLLFFIVFSASVLQAMVTYGSNSRYSFPLEFIMIITVTYFFVKHFSWFVVLKNKWTNKIPKHKQSNNH</sequence>
<keyword evidence="1" id="KW-1133">Transmembrane helix</keyword>
<dbReference type="EMBL" id="FQYY01000008">
    <property type="protein sequence ID" value="SHJ09990.1"/>
    <property type="molecule type" value="Genomic_DNA"/>
</dbReference>
<dbReference type="STRING" id="579105.SAMN04488096_10867"/>
<feature type="transmembrane region" description="Helical" evidence="1">
    <location>
        <begin position="74"/>
        <end position="93"/>
    </location>
</feature>
<organism evidence="2 3">
    <name type="scientific">Mesonia phycicola</name>
    <dbReference type="NCBI Taxonomy" id="579105"/>
    <lineage>
        <taxon>Bacteria</taxon>
        <taxon>Pseudomonadati</taxon>
        <taxon>Bacteroidota</taxon>
        <taxon>Flavobacteriia</taxon>
        <taxon>Flavobacteriales</taxon>
        <taxon>Flavobacteriaceae</taxon>
        <taxon>Mesonia</taxon>
    </lineage>
</organism>
<evidence type="ECO:0008006" key="4">
    <source>
        <dbReference type="Google" id="ProtNLM"/>
    </source>
</evidence>
<dbReference type="OrthoDB" id="996005at2"/>
<feature type="transmembrane region" description="Helical" evidence="1">
    <location>
        <begin position="12"/>
        <end position="31"/>
    </location>
</feature>